<protein>
    <recommendedName>
        <fullName evidence="2">Asl1-like glycosyl hydrolase catalytic domain-containing protein</fullName>
    </recommendedName>
</protein>
<evidence type="ECO:0000259" key="2">
    <source>
        <dbReference type="Pfam" id="PF11790"/>
    </source>
</evidence>
<dbReference type="InterPro" id="IPR051923">
    <property type="entry name" value="Glycosyl_Hydrolase_39"/>
</dbReference>
<dbReference type="Gene3D" id="3.20.20.80">
    <property type="entry name" value="Glycosidases"/>
    <property type="match status" value="1"/>
</dbReference>
<dbReference type="EMBL" id="SMLB01000028">
    <property type="protein sequence ID" value="TDD67494.1"/>
    <property type="molecule type" value="Genomic_DNA"/>
</dbReference>
<evidence type="ECO:0000256" key="1">
    <source>
        <dbReference type="SAM" id="SignalP"/>
    </source>
</evidence>
<dbReference type="PANTHER" id="PTHR12631">
    <property type="entry name" value="ALPHA-L-IDURONIDASE"/>
    <property type="match status" value="1"/>
</dbReference>
<reference evidence="3 4" key="1">
    <citation type="submission" date="2019-02" db="EMBL/GenBank/DDBJ databases">
        <title>Draft genome sequences of novel Actinobacteria.</title>
        <authorList>
            <person name="Sahin N."/>
            <person name="Ay H."/>
            <person name="Saygin H."/>
        </authorList>
    </citation>
    <scope>NUCLEOTIDE SEQUENCE [LARGE SCALE GENOMIC DNA]</scope>
    <source>
        <strain evidence="3 4">8K307</strain>
    </source>
</reference>
<organism evidence="3 4">
    <name type="scientific">Jiangella aurantiaca</name>
    <dbReference type="NCBI Taxonomy" id="2530373"/>
    <lineage>
        <taxon>Bacteria</taxon>
        <taxon>Bacillati</taxon>
        <taxon>Actinomycetota</taxon>
        <taxon>Actinomycetes</taxon>
        <taxon>Jiangellales</taxon>
        <taxon>Jiangellaceae</taxon>
        <taxon>Jiangella</taxon>
    </lineage>
</organism>
<comment type="caution">
    <text evidence="3">The sequence shown here is derived from an EMBL/GenBank/DDBJ whole genome shotgun (WGS) entry which is preliminary data.</text>
</comment>
<keyword evidence="4" id="KW-1185">Reference proteome</keyword>
<dbReference type="PANTHER" id="PTHR12631:SF10">
    <property type="entry name" value="BETA-XYLOSIDASE-LIKE PROTEIN-RELATED"/>
    <property type="match status" value="1"/>
</dbReference>
<dbReference type="Pfam" id="PF11790">
    <property type="entry name" value="Glyco_hydro_cc"/>
    <property type="match status" value="1"/>
</dbReference>
<feature type="domain" description="Asl1-like glycosyl hydrolase catalytic" evidence="2">
    <location>
        <begin position="230"/>
        <end position="410"/>
    </location>
</feature>
<dbReference type="AlphaFoldDB" id="A0A4R5A9W2"/>
<dbReference type="Proteomes" id="UP000295217">
    <property type="component" value="Unassembled WGS sequence"/>
</dbReference>
<gene>
    <name evidence="3" type="ORF">E1262_18740</name>
</gene>
<accession>A0A4R5A9W2</accession>
<dbReference type="GO" id="GO:0004553">
    <property type="term" value="F:hydrolase activity, hydrolyzing O-glycosyl compounds"/>
    <property type="evidence" value="ECO:0007669"/>
    <property type="project" value="TreeGrafter"/>
</dbReference>
<keyword evidence="1" id="KW-0732">Signal</keyword>
<feature type="chain" id="PRO_5020631556" description="Asl1-like glycosyl hydrolase catalytic domain-containing protein" evidence="1">
    <location>
        <begin position="35"/>
        <end position="534"/>
    </location>
</feature>
<sequence>MGRRMTRVPRTGRLSLGFAALALLATALPGVAVAQPTTVALGQTSPGNIFATGATPSFEVSTPASSVSWTVHDYWGDETAVGTTPVTDGRALLQVPVDAVGYYELHVTAADGGGAAETSFAVLPEADRSATDDLRFGAQTHFAHGWDPEILVPLLTNIGVQTVRDAQQWQLIETAPGTYDFTVENGRFETFMEELGEASVEPLLNFGLYSPHHDGGATPYTDEGRQAFARFVQEVLAHYGDQIRSIGVYNEPNTPKFGDRGDGLADARPDYHAALAQVVSDAVQEVRPDVEVVAPELLAKTQDFAEGLPWLAEYLRAGGAEALDVVSVHPYRACCTPETLPADIADLRRVMDENGAADAPIWFSELGWPTNDRSEHTTERAQAQYLPRSYVLAFSEGVARYYWYNFMDHNSGPFGLLRRPGDPQGDYTPKPSYVAYAVMTAQLSGLPYDGADRVPGGVHSHRFSDGVTAVRAMWAPEAGTEVRLMTPRPLQVTDTMGVTRTITPYRGAVSLTLSGDPLYVRGNVKAVLHPRGAR</sequence>
<evidence type="ECO:0000313" key="4">
    <source>
        <dbReference type="Proteomes" id="UP000295217"/>
    </source>
</evidence>
<feature type="signal peptide" evidence="1">
    <location>
        <begin position="1"/>
        <end position="34"/>
    </location>
</feature>
<dbReference type="OrthoDB" id="5242547at2"/>
<dbReference type="SUPFAM" id="SSF51445">
    <property type="entry name" value="(Trans)glycosidases"/>
    <property type="match status" value="1"/>
</dbReference>
<dbReference type="InterPro" id="IPR017853">
    <property type="entry name" value="GH"/>
</dbReference>
<dbReference type="InterPro" id="IPR024655">
    <property type="entry name" value="Asl1_glyco_hydro_catalytic"/>
</dbReference>
<name>A0A4R5A9W2_9ACTN</name>
<proteinExistence type="predicted"/>
<evidence type="ECO:0000313" key="3">
    <source>
        <dbReference type="EMBL" id="TDD67494.1"/>
    </source>
</evidence>